<organism evidence="1 2">
    <name type="scientific">Spiroplasma mirum ATCC 29335</name>
    <dbReference type="NCBI Taxonomy" id="838561"/>
    <lineage>
        <taxon>Bacteria</taxon>
        <taxon>Bacillati</taxon>
        <taxon>Mycoplasmatota</taxon>
        <taxon>Mollicutes</taxon>
        <taxon>Entomoplasmatales</taxon>
        <taxon>Spiroplasmataceae</taxon>
        <taxon>Spiroplasma</taxon>
    </lineage>
</organism>
<evidence type="ECO:0000313" key="1">
    <source>
        <dbReference type="EMBL" id="AHI57476.1"/>
    </source>
</evidence>
<dbReference type="KEGG" id="smia:P344_00515"/>
<protein>
    <recommendedName>
        <fullName evidence="3">6-phospho-beta-glucosidase</fullName>
    </recommendedName>
</protein>
<dbReference type="Proteomes" id="UP000019260">
    <property type="component" value="Chromosome"/>
</dbReference>
<dbReference type="PATRIC" id="fig|838561.3.peg.101"/>
<evidence type="ECO:0000313" key="2">
    <source>
        <dbReference type="Proteomes" id="UP000019260"/>
    </source>
</evidence>
<evidence type="ECO:0008006" key="3">
    <source>
        <dbReference type="Google" id="ProtNLM"/>
    </source>
</evidence>
<keyword evidence="2" id="KW-1185">Reference proteome</keyword>
<dbReference type="HOGENOM" id="CLU_3239824_0_0_14"/>
<proteinExistence type="predicted"/>
<dbReference type="AlphaFoldDB" id="W6AKC0"/>
<dbReference type="STRING" id="838561.P344_00515"/>
<accession>W6AKC0</accession>
<sequence>MDENKIDYQILPADLEFLKKYPLDLIGWNYYRPCYITKGDYQK</sequence>
<dbReference type="EMBL" id="CP006720">
    <property type="protein sequence ID" value="AHI57476.1"/>
    <property type="molecule type" value="Genomic_DNA"/>
</dbReference>
<name>W6AKC0_9MOLU</name>
<reference evidence="1 2" key="1">
    <citation type="submission" date="2013-09" db="EMBL/GenBank/DDBJ databases">
        <title>Complete genome sequence of Spiroplasma mirum suckling mouse cataract agent.</title>
        <authorList>
            <person name="Landry C.A."/>
            <person name="Bastian F.O."/>
            <person name="Thune R.L."/>
        </authorList>
    </citation>
    <scope>NUCLEOTIDE SEQUENCE [LARGE SCALE GENOMIC DNA]</scope>
    <source>
        <strain evidence="1 2">SMCA</strain>
    </source>
</reference>
<dbReference type="RefSeq" id="WP_269078599.1">
    <property type="nucleotide sequence ID" value="NZ_CP002082.1"/>
</dbReference>
<gene>
    <name evidence="1" type="ORF">P344_00515</name>
</gene>